<feature type="transmembrane region" description="Helical" evidence="2">
    <location>
        <begin position="52"/>
        <end position="72"/>
    </location>
</feature>
<dbReference type="AlphaFoldDB" id="A0A841DZ94"/>
<name>A0A841DZ94_9ACTN</name>
<keyword evidence="2" id="KW-0472">Membrane</keyword>
<proteinExistence type="predicted"/>
<gene>
    <name evidence="3" type="ORF">HDA44_004848</name>
</gene>
<evidence type="ECO:0000313" key="3">
    <source>
        <dbReference type="EMBL" id="MBB5981507.1"/>
    </source>
</evidence>
<keyword evidence="2" id="KW-0812">Transmembrane</keyword>
<dbReference type="Proteomes" id="UP000558997">
    <property type="component" value="Unassembled WGS sequence"/>
</dbReference>
<protein>
    <recommendedName>
        <fullName evidence="5">DUF2637 domain-containing protein</fullName>
    </recommendedName>
</protein>
<dbReference type="RefSeq" id="WP_184838026.1">
    <property type="nucleotide sequence ID" value="NZ_BAAAVN010000036.1"/>
</dbReference>
<feature type="region of interest" description="Disordered" evidence="1">
    <location>
        <begin position="205"/>
        <end position="275"/>
    </location>
</feature>
<evidence type="ECO:0008006" key="5">
    <source>
        <dbReference type="Google" id="ProtNLM"/>
    </source>
</evidence>
<dbReference type="EMBL" id="JACHNF010000001">
    <property type="protein sequence ID" value="MBB5981507.1"/>
    <property type="molecule type" value="Genomic_DNA"/>
</dbReference>
<keyword evidence="4" id="KW-1185">Reference proteome</keyword>
<evidence type="ECO:0000313" key="4">
    <source>
        <dbReference type="Proteomes" id="UP000558997"/>
    </source>
</evidence>
<comment type="caution">
    <text evidence="3">The sequence shown here is derived from an EMBL/GenBank/DDBJ whole genome shotgun (WGS) entry which is preliminary data.</text>
</comment>
<feature type="compositionally biased region" description="Low complexity" evidence="1">
    <location>
        <begin position="215"/>
        <end position="227"/>
    </location>
</feature>
<feature type="transmembrane region" description="Helical" evidence="2">
    <location>
        <begin position="84"/>
        <end position="101"/>
    </location>
</feature>
<sequence length="352" mass="36660">MTTASQTRQTKPGAVERLHTAAAEASQVRALSTHPDVVALRVESVRTQVDRCMWVGIVLGLAFTMVNVQAFAAQGAVFGSLPWVAAWLLDPMVSLVLIAVLRAEQITARYQVSDHTRWIGRTKRFAFAATYAMNTWHSIISADVAGIVLHSVPPLLVFCAAETAPVLRDRLTEAVLRAERTAALAAEGVAAEGASHHGTTPAVAAAPVEMPPPADTSDPTDTAKSTDGTASADGAGKPVEAVETAPATKPKPKVVPKTTRPGRKPTKTPKTGRTTGRKLLADYVTEALAAVEPGTAADDITPAWARHTTGCSTGLSAKVATAVRADLRTSTSTPQTSTDDAGAPDVTVPVAA</sequence>
<feature type="region of interest" description="Disordered" evidence="1">
    <location>
        <begin position="326"/>
        <end position="352"/>
    </location>
</feature>
<evidence type="ECO:0000256" key="2">
    <source>
        <dbReference type="SAM" id="Phobius"/>
    </source>
</evidence>
<feature type="compositionally biased region" description="Low complexity" evidence="1">
    <location>
        <begin position="329"/>
        <end position="338"/>
    </location>
</feature>
<keyword evidence="2" id="KW-1133">Transmembrane helix</keyword>
<evidence type="ECO:0000256" key="1">
    <source>
        <dbReference type="SAM" id="MobiDB-lite"/>
    </source>
</evidence>
<reference evidence="3 4" key="1">
    <citation type="submission" date="2020-08" db="EMBL/GenBank/DDBJ databases">
        <title>Sequencing the genomes of 1000 actinobacteria strains.</title>
        <authorList>
            <person name="Klenk H.-P."/>
        </authorList>
    </citation>
    <scope>NUCLEOTIDE SEQUENCE [LARGE SCALE GENOMIC DNA]</scope>
    <source>
        <strain evidence="3 4">DSM 17294</strain>
    </source>
</reference>
<organism evidence="3 4">
    <name type="scientific">Kribbella solani</name>
    <dbReference type="NCBI Taxonomy" id="236067"/>
    <lineage>
        <taxon>Bacteria</taxon>
        <taxon>Bacillati</taxon>
        <taxon>Actinomycetota</taxon>
        <taxon>Actinomycetes</taxon>
        <taxon>Propionibacteriales</taxon>
        <taxon>Kribbellaceae</taxon>
        <taxon>Kribbella</taxon>
    </lineage>
</organism>
<accession>A0A841DZ94</accession>
<feature type="compositionally biased region" description="Basic residues" evidence="1">
    <location>
        <begin position="250"/>
        <end position="267"/>
    </location>
</feature>